<name>A0ACB7PRK1_9PEZI</name>
<keyword evidence="2" id="KW-1185">Reference proteome</keyword>
<reference evidence="1 2" key="1">
    <citation type="journal article" date="2021" name="Nat. Commun.">
        <title>Genetic determinants of endophytism in the Arabidopsis root mycobiome.</title>
        <authorList>
            <person name="Mesny F."/>
            <person name="Miyauchi S."/>
            <person name="Thiergart T."/>
            <person name="Pickel B."/>
            <person name="Atanasova L."/>
            <person name="Karlsson M."/>
            <person name="Huettel B."/>
            <person name="Barry K.W."/>
            <person name="Haridas S."/>
            <person name="Chen C."/>
            <person name="Bauer D."/>
            <person name="Andreopoulos W."/>
            <person name="Pangilinan J."/>
            <person name="LaButti K."/>
            <person name="Riley R."/>
            <person name="Lipzen A."/>
            <person name="Clum A."/>
            <person name="Drula E."/>
            <person name="Henrissat B."/>
            <person name="Kohler A."/>
            <person name="Grigoriev I.V."/>
            <person name="Martin F.M."/>
            <person name="Hacquard S."/>
        </authorList>
    </citation>
    <scope>NUCLEOTIDE SEQUENCE [LARGE SCALE GENOMIC DNA]</scope>
    <source>
        <strain evidence="1 2">MPI-SDFR-AT-0079</strain>
    </source>
</reference>
<dbReference type="Proteomes" id="UP000724584">
    <property type="component" value="Unassembled WGS sequence"/>
</dbReference>
<proteinExistence type="predicted"/>
<protein>
    <submittedName>
        <fullName evidence="1">P-loop containing nucleoside triphosphate hydrolase protein</fullName>
    </submittedName>
</protein>
<evidence type="ECO:0000313" key="1">
    <source>
        <dbReference type="EMBL" id="KAH6650348.1"/>
    </source>
</evidence>
<organism evidence="1 2">
    <name type="scientific">Chaetomium tenue</name>
    <dbReference type="NCBI Taxonomy" id="1854479"/>
    <lineage>
        <taxon>Eukaryota</taxon>
        <taxon>Fungi</taxon>
        <taxon>Dikarya</taxon>
        <taxon>Ascomycota</taxon>
        <taxon>Pezizomycotina</taxon>
        <taxon>Sordariomycetes</taxon>
        <taxon>Sordariomycetidae</taxon>
        <taxon>Sordariales</taxon>
        <taxon>Chaetomiaceae</taxon>
        <taxon>Chaetomium</taxon>
    </lineage>
</organism>
<sequence length="756" mass="83164">MSTPSATASPATGITAPTASYRMIPHLANPCFFGRQLELQQLGDALVPEVLANDKPQLRIFSIVGEGGVGKSQLALQFAYSRLAEFDAIFWISADAAIKIAQGYKDIAVEVGVLPQHSGNQGSLDAAREATKSWFRTTDLNWLLILDNVESSVDLKDYWPTGARGSILTTTRSQNLIEPPLSASLRLECFSPEEGAEFILANIPRKSLNAPESGPEHAAMVSAACGGLPLALAQVIRHIRALHLSLADARKQFSSPESFISVHSESNQLVQADHYHQTGVASCWDVALLSLDHPCLGLAQVLAHLDPDSIPEALVVSSDNKTYAGRLLTLLDHSLISRGSKSNTYSMHRLIQATILQRLGQAERLDVFSLALDSVEEFFPKYDNNDRLMHAWKRCGEALPHVQRLLQLFSSPPVILSIQAQLTFGQLLERASWYLQERGAILDAQLLLQAAMDVARRGLQMASVGDGTPTAAMTAAAATTTTTISSPPLESAGALHLNQGHFGSALQHFLDAIKLRENCGSPDLEMIYILKNAGFAYLGVGRVEEAYRAIQDSLKMLEKWLETVINPEEYRDNLASALGALSLVLTVIGRLDEAWEAAVKSTELCKQVHDPESVVLSNCYTTLGRIRRLQECLGDAESYCLKALDIRQKLYGQHEATALALHNYARVIKMKGHTEDAIKFQEQAVAMLRTLPNSERALARAMFYCSSYQREQGRTVDEEADNEAFRLYHKHADTKAKKLKDLTMEDFDDLIAHNVR</sequence>
<gene>
    <name evidence="1" type="ORF">F5144DRAFT_637048</name>
</gene>
<comment type="caution">
    <text evidence="1">The sequence shown here is derived from an EMBL/GenBank/DDBJ whole genome shotgun (WGS) entry which is preliminary data.</text>
</comment>
<accession>A0ACB7PRK1</accession>
<dbReference type="EMBL" id="JAGIZQ010000001">
    <property type="protein sequence ID" value="KAH6650348.1"/>
    <property type="molecule type" value="Genomic_DNA"/>
</dbReference>
<evidence type="ECO:0000313" key="2">
    <source>
        <dbReference type="Proteomes" id="UP000724584"/>
    </source>
</evidence>
<keyword evidence="1" id="KW-0378">Hydrolase</keyword>